<dbReference type="GO" id="GO:0004518">
    <property type="term" value="F:nuclease activity"/>
    <property type="evidence" value="ECO:0007669"/>
    <property type="project" value="UniProtKB-KW"/>
</dbReference>
<evidence type="ECO:0000259" key="8">
    <source>
        <dbReference type="Pfam" id="PF13359"/>
    </source>
</evidence>
<dbReference type="GO" id="GO:0016787">
    <property type="term" value="F:hydrolase activity"/>
    <property type="evidence" value="ECO:0007669"/>
    <property type="project" value="UniProtKB-KW"/>
</dbReference>
<comment type="similarity">
    <text evidence="3">Belongs to the HARBI1 family.</text>
</comment>
<name>A0AAV8YQV2_9CUCU</name>
<dbReference type="InterPro" id="IPR045249">
    <property type="entry name" value="HARBI1-like"/>
</dbReference>
<dbReference type="GO" id="GO:0005634">
    <property type="term" value="C:nucleus"/>
    <property type="evidence" value="ECO:0007669"/>
    <property type="project" value="UniProtKB-SubCell"/>
</dbReference>
<keyword evidence="7" id="KW-0539">Nucleus</keyword>
<proteinExistence type="inferred from homology"/>
<evidence type="ECO:0000313" key="9">
    <source>
        <dbReference type="EMBL" id="KAJ8953296.1"/>
    </source>
</evidence>
<gene>
    <name evidence="9" type="ORF">NQ314_007375</name>
</gene>
<organism evidence="9 10">
    <name type="scientific">Rhamnusium bicolor</name>
    <dbReference type="NCBI Taxonomy" id="1586634"/>
    <lineage>
        <taxon>Eukaryota</taxon>
        <taxon>Metazoa</taxon>
        <taxon>Ecdysozoa</taxon>
        <taxon>Arthropoda</taxon>
        <taxon>Hexapoda</taxon>
        <taxon>Insecta</taxon>
        <taxon>Pterygota</taxon>
        <taxon>Neoptera</taxon>
        <taxon>Endopterygota</taxon>
        <taxon>Coleoptera</taxon>
        <taxon>Polyphaga</taxon>
        <taxon>Cucujiformia</taxon>
        <taxon>Chrysomeloidea</taxon>
        <taxon>Cerambycidae</taxon>
        <taxon>Lepturinae</taxon>
        <taxon>Rhagiini</taxon>
        <taxon>Rhamnusium</taxon>
    </lineage>
</organism>
<comment type="caution">
    <text evidence="9">The sequence shown here is derived from an EMBL/GenBank/DDBJ whole genome shotgun (WGS) entry which is preliminary data.</text>
</comment>
<evidence type="ECO:0000256" key="2">
    <source>
        <dbReference type="ARBA" id="ARBA00004123"/>
    </source>
</evidence>
<accession>A0AAV8YQV2</accession>
<evidence type="ECO:0000256" key="3">
    <source>
        <dbReference type="ARBA" id="ARBA00006958"/>
    </source>
</evidence>
<dbReference type="EMBL" id="JANEYF010001976">
    <property type="protein sequence ID" value="KAJ8953296.1"/>
    <property type="molecule type" value="Genomic_DNA"/>
</dbReference>
<dbReference type="Proteomes" id="UP001162156">
    <property type="component" value="Unassembled WGS sequence"/>
</dbReference>
<sequence>MHAALVEGGEKLPLVIVGDEAFPLKPYLLRPYSRQNIEGNEANKVFNYRLSRARRVSENVFGILSAGWRIFLRHLQVQPEMADNIITSACCLHNMLCANNDFELANKDLNSCEGGLTNLAGLRQNYTQYASNVRDKYRDYFVSDVGSVPWQLERVRRGRQNI</sequence>
<comment type="subcellular location">
    <subcellularLocation>
        <location evidence="2">Nucleus</location>
    </subcellularLocation>
</comment>
<keyword evidence="4" id="KW-0540">Nuclease</keyword>
<evidence type="ECO:0000256" key="1">
    <source>
        <dbReference type="ARBA" id="ARBA00001968"/>
    </source>
</evidence>
<evidence type="ECO:0000256" key="6">
    <source>
        <dbReference type="ARBA" id="ARBA00022801"/>
    </source>
</evidence>
<keyword evidence="10" id="KW-1185">Reference proteome</keyword>
<dbReference type="AlphaFoldDB" id="A0AAV8YQV2"/>
<evidence type="ECO:0000256" key="7">
    <source>
        <dbReference type="ARBA" id="ARBA00023242"/>
    </source>
</evidence>
<dbReference type="InterPro" id="IPR027806">
    <property type="entry name" value="HARBI1_dom"/>
</dbReference>
<comment type="cofactor">
    <cofactor evidence="1">
        <name>a divalent metal cation</name>
        <dbReference type="ChEBI" id="CHEBI:60240"/>
    </cofactor>
</comment>
<dbReference type="GO" id="GO:0046872">
    <property type="term" value="F:metal ion binding"/>
    <property type="evidence" value="ECO:0007669"/>
    <property type="project" value="UniProtKB-KW"/>
</dbReference>
<evidence type="ECO:0000256" key="4">
    <source>
        <dbReference type="ARBA" id="ARBA00022722"/>
    </source>
</evidence>
<evidence type="ECO:0000313" key="10">
    <source>
        <dbReference type="Proteomes" id="UP001162156"/>
    </source>
</evidence>
<protein>
    <recommendedName>
        <fullName evidence="8">DDE Tnp4 domain-containing protein</fullName>
    </recommendedName>
</protein>
<evidence type="ECO:0000256" key="5">
    <source>
        <dbReference type="ARBA" id="ARBA00022723"/>
    </source>
</evidence>
<keyword evidence="5" id="KW-0479">Metal-binding</keyword>
<dbReference type="PANTHER" id="PTHR22930:SF220">
    <property type="entry name" value="PROTEIN ALP1-LIKE"/>
    <property type="match status" value="1"/>
</dbReference>
<dbReference type="PANTHER" id="PTHR22930">
    <property type="match status" value="1"/>
</dbReference>
<feature type="domain" description="DDE Tnp4" evidence="8">
    <location>
        <begin position="15"/>
        <end position="94"/>
    </location>
</feature>
<keyword evidence="6" id="KW-0378">Hydrolase</keyword>
<reference evidence="9" key="1">
    <citation type="journal article" date="2023" name="Insect Mol. Biol.">
        <title>Genome sequencing provides insights into the evolution of gene families encoding plant cell wall-degrading enzymes in longhorned beetles.</title>
        <authorList>
            <person name="Shin N.R."/>
            <person name="Okamura Y."/>
            <person name="Kirsch R."/>
            <person name="Pauchet Y."/>
        </authorList>
    </citation>
    <scope>NUCLEOTIDE SEQUENCE</scope>
    <source>
        <strain evidence="9">RBIC_L_NR</strain>
    </source>
</reference>
<dbReference type="Pfam" id="PF13359">
    <property type="entry name" value="DDE_Tnp_4"/>
    <property type="match status" value="1"/>
</dbReference>